<feature type="domain" description="Glycosyl transferase family 1" evidence="2">
    <location>
        <begin position="197"/>
        <end position="343"/>
    </location>
</feature>
<evidence type="ECO:0000313" key="5">
    <source>
        <dbReference type="Proteomes" id="UP000823616"/>
    </source>
</evidence>
<dbReference type="Pfam" id="PF13439">
    <property type="entry name" value="Glyco_transf_4"/>
    <property type="match status" value="1"/>
</dbReference>
<name>A0A9D9EMH5_9SPIR</name>
<dbReference type="GO" id="GO:0016757">
    <property type="term" value="F:glycosyltransferase activity"/>
    <property type="evidence" value="ECO:0007669"/>
    <property type="project" value="InterPro"/>
</dbReference>
<reference evidence="4" key="1">
    <citation type="submission" date="2020-10" db="EMBL/GenBank/DDBJ databases">
        <authorList>
            <person name="Gilroy R."/>
        </authorList>
    </citation>
    <scope>NUCLEOTIDE SEQUENCE</scope>
    <source>
        <strain evidence="4">B3-4054</strain>
    </source>
</reference>
<dbReference type="PANTHER" id="PTHR46401">
    <property type="entry name" value="GLYCOSYLTRANSFERASE WBBK-RELATED"/>
    <property type="match status" value="1"/>
</dbReference>
<organism evidence="4 5">
    <name type="scientific">Candidatus Avitreponema avistercoris</name>
    <dbReference type="NCBI Taxonomy" id="2840705"/>
    <lineage>
        <taxon>Bacteria</taxon>
        <taxon>Pseudomonadati</taxon>
        <taxon>Spirochaetota</taxon>
        <taxon>Spirochaetia</taxon>
        <taxon>Spirochaetales</taxon>
        <taxon>Candidatus Avitreponema</taxon>
    </lineage>
</organism>
<evidence type="ECO:0000259" key="2">
    <source>
        <dbReference type="Pfam" id="PF00534"/>
    </source>
</evidence>
<dbReference type="GO" id="GO:0009103">
    <property type="term" value="P:lipopolysaccharide biosynthetic process"/>
    <property type="evidence" value="ECO:0007669"/>
    <property type="project" value="TreeGrafter"/>
</dbReference>
<dbReference type="AlphaFoldDB" id="A0A9D9EMH5"/>
<dbReference type="PANTHER" id="PTHR46401:SF2">
    <property type="entry name" value="GLYCOSYLTRANSFERASE WBBK-RELATED"/>
    <property type="match status" value="1"/>
</dbReference>
<dbReference type="CDD" id="cd03809">
    <property type="entry name" value="GT4_MtfB-like"/>
    <property type="match status" value="1"/>
</dbReference>
<dbReference type="InterPro" id="IPR028098">
    <property type="entry name" value="Glyco_trans_4-like_N"/>
</dbReference>
<gene>
    <name evidence="4" type="ORF">IAA96_03945</name>
</gene>
<dbReference type="Proteomes" id="UP000823616">
    <property type="component" value="Unassembled WGS sequence"/>
</dbReference>
<keyword evidence="1" id="KW-0808">Transferase</keyword>
<evidence type="ECO:0000256" key="1">
    <source>
        <dbReference type="ARBA" id="ARBA00022679"/>
    </source>
</evidence>
<dbReference type="Pfam" id="PF00534">
    <property type="entry name" value="Glycos_transf_1"/>
    <property type="match status" value="1"/>
</dbReference>
<dbReference type="Gene3D" id="3.40.50.2000">
    <property type="entry name" value="Glycogen Phosphorylase B"/>
    <property type="match status" value="2"/>
</dbReference>
<feature type="domain" description="Glycosyltransferase subfamily 4-like N-terminal" evidence="3">
    <location>
        <begin position="70"/>
        <end position="173"/>
    </location>
</feature>
<sequence length="384" mass="41844">MSGQVKIGINAFGCDHGRSGFGSYLKSFVRNITDPGRAVLEIFGPEIDRYTYIPDSDFIQYAGVSVPDSPASERLWHLMSYASFVRKRAYDAVIFPAGASYLPLGFEIPGVVILQSVFAGGKAVEDAPAMSVVTRQQLRKAARIIASSRFVRDNLVSLRIPEPLISVVYNGIDNTLFYPRIQSEVDSVLIHPFSIRRPYIIYASKISWPSKCHVELIQGFTQFKEQTGAPHRLVLAGTDGENADMVHREVFRSPYASDILLTGYFPQESLPELYSAADACVFPAKNEGVGFPVLEAMACGIPVACASCGALPEVAGDCAVFFDPEKPEEIAAAIGKVVRLQSGVNDRFRKTVTGKALEWVAGYTWARCSAETLQIAVEAALGSL</sequence>
<dbReference type="InterPro" id="IPR001296">
    <property type="entry name" value="Glyco_trans_1"/>
</dbReference>
<reference evidence="4" key="2">
    <citation type="journal article" date="2021" name="PeerJ">
        <title>Extensive microbial diversity within the chicken gut microbiome revealed by metagenomics and culture.</title>
        <authorList>
            <person name="Gilroy R."/>
            <person name="Ravi A."/>
            <person name="Getino M."/>
            <person name="Pursley I."/>
            <person name="Horton D.L."/>
            <person name="Alikhan N.F."/>
            <person name="Baker D."/>
            <person name="Gharbi K."/>
            <person name="Hall N."/>
            <person name="Watson M."/>
            <person name="Adriaenssens E.M."/>
            <person name="Foster-Nyarko E."/>
            <person name="Jarju S."/>
            <person name="Secka A."/>
            <person name="Antonio M."/>
            <person name="Oren A."/>
            <person name="Chaudhuri R.R."/>
            <person name="La Ragione R."/>
            <person name="Hildebrand F."/>
            <person name="Pallen M.J."/>
        </authorList>
    </citation>
    <scope>NUCLEOTIDE SEQUENCE</scope>
    <source>
        <strain evidence="4">B3-4054</strain>
    </source>
</reference>
<dbReference type="SUPFAM" id="SSF53756">
    <property type="entry name" value="UDP-Glycosyltransferase/glycogen phosphorylase"/>
    <property type="match status" value="1"/>
</dbReference>
<dbReference type="EMBL" id="JADIMS010000062">
    <property type="protein sequence ID" value="MBO8450238.1"/>
    <property type="molecule type" value="Genomic_DNA"/>
</dbReference>
<protein>
    <submittedName>
        <fullName evidence="4">Glycosyltransferase family 4 protein</fullName>
    </submittedName>
</protein>
<accession>A0A9D9EMH5</accession>
<proteinExistence type="predicted"/>
<evidence type="ECO:0000259" key="3">
    <source>
        <dbReference type="Pfam" id="PF13439"/>
    </source>
</evidence>
<evidence type="ECO:0000313" key="4">
    <source>
        <dbReference type="EMBL" id="MBO8450238.1"/>
    </source>
</evidence>
<comment type="caution">
    <text evidence="4">The sequence shown here is derived from an EMBL/GenBank/DDBJ whole genome shotgun (WGS) entry which is preliminary data.</text>
</comment>